<keyword evidence="2 4" id="KW-0560">Oxidoreductase</keyword>
<dbReference type="eggNOG" id="COG0300">
    <property type="taxonomic scope" value="Bacteria"/>
</dbReference>
<dbReference type="InterPro" id="IPR051122">
    <property type="entry name" value="SDR_DHRS6-like"/>
</dbReference>
<proteinExistence type="inferred from homology"/>
<protein>
    <submittedName>
        <fullName evidence="4">Short chain dehydrogenase</fullName>
        <ecNumber evidence="4">1.1.1.-</ecNumber>
    </submittedName>
</protein>
<keyword evidence="3" id="KW-0520">NAD</keyword>
<dbReference type="HOGENOM" id="CLU_010194_1_2_5"/>
<dbReference type="OrthoDB" id="9804774at2"/>
<evidence type="ECO:0000313" key="5">
    <source>
        <dbReference type="Proteomes" id="UP000002931"/>
    </source>
</evidence>
<dbReference type="STRING" id="314271.RB2654_21698"/>
<dbReference type="InterPro" id="IPR002347">
    <property type="entry name" value="SDR_fam"/>
</dbReference>
<gene>
    <name evidence="4" type="ORF">RB2654_21698</name>
</gene>
<dbReference type="SUPFAM" id="SSF51735">
    <property type="entry name" value="NAD(P)-binding Rossmann-fold domains"/>
    <property type="match status" value="1"/>
</dbReference>
<dbReference type="EMBL" id="AAMT01000024">
    <property type="protein sequence ID" value="EAQ10826.1"/>
    <property type="molecule type" value="Genomic_DNA"/>
</dbReference>
<evidence type="ECO:0000256" key="3">
    <source>
        <dbReference type="ARBA" id="ARBA00023027"/>
    </source>
</evidence>
<comment type="caution">
    <text evidence="4">The sequence shown here is derived from an EMBL/GenBank/DDBJ whole genome shotgun (WGS) entry which is preliminary data.</text>
</comment>
<dbReference type="NCBIfam" id="NF004779">
    <property type="entry name" value="PRK06125.1"/>
    <property type="match status" value="1"/>
</dbReference>
<dbReference type="PRINTS" id="PR00081">
    <property type="entry name" value="GDHRDH"/>
</dbReference>
<dbReference type="AlphaFoldDB" id="A3VLP9"/>
<comment type="similarity">
    <text evidence="1">Belongs to the short-chain dehydrogenases/reductases (SDR) family.</text>
</comment>
<sequence length="252" mass="26090">MDLNLSGLNALVTGASKGIGLATARTLAQEGVQVTLVARDCDRLADAAAQIEGDTGLRPDVVAADLATREGVERVAARETPVDILVNNAGAIPPGDLASIDEDRWRAAWDLKVFGYINMTRALAPRIAERGGVIVNVIGAGGEALSADYICGAVGNAALMAFTRAYAKQFNSMGGRIVGLNPGLVATERMQVFLKSRAAAELGDEGRADELTRGLPYGRAADPQEVADAVAFLASPRSGYTNGTILSLHGGG</sequence>
<dbReference type="Proteomes" id="UP000002931">
    <property type="component" value="Unassembled WGS sequence"/>
</dbReference>
<evidence type="ECO:0000256" key="1">
    <source>
        <dbReference type="ARBA" id="ARBA00006484"/>
    </source>
</evidence>
<evidence type="ECO:0000313" key="4">
    <source>
        <dbReference type="EMBL" id="EAQ10826.1"/>
    </source>
</evidence>
<name>A3VLP9_9RHOB</name>
<evidence type="ECO:0000256" key="2">
    <source>
        <dbReference type="ARBA" id="ARBA00023002"/>
    </source>
</evidence>
<dbReference type="PRINTS" id="PR00080">
    <property type="entry name" value="SDRFAMILY"/>
</dbReference>
<dbReference type="PANTHER" id="PTHR43477">
    <property type="entry name" value="DIHYDROANTICAPSIN 7-DEHYDROGENASE"/>
    <property type="match status" value="1"/>
</dbReference>
<dbReference type="EC" id="1.1.1.-" evidence="4"/>
<dbReference type="InterPro" id="IPR036291">
    <property type="entry name" value="NAD(P)-bd_dom_sf"/>
</dbReference>
<dbReference type="Pfam" id="PF13561">
    <property type="entry name" value="adh_short_C2"/>
    <property type="match status" value="1"/>
</dbReference>
<organism evidence="4 5">
    <name type="scientific">Maritimibacter alkaliphilus HTCC2654</name>
    <dbReference type="NCBI Taxonomy" id="314271"/>
    <lineage>
        <taxon>Bacteria</taxon>
        <taxon>Pseudomonadati</taxon>
        <taxon>Pseudomonadota</taxon>
        <taxon>Alphaproteobacteria</taxon>
        <taxon>Rhodobacterales</taxon>
        <taxon>Roseobacteraceae</taxon>
        <taxon>Maritimibacter</taxon>
    </lineage>
</organism>
<dbReference type="Gene3D" id="3.40.50.720">
    <property type="entry name" value="NAD(P)-binding Rossmann-like Domain"/>
    <property type="match status" value="1"/>
</dbReference>
<accession>A3VLP9</accession>
<keyword evidence="5" id="KW-1185">Reference proteome</keyword>
<dbReference type="GO" id="GO:0016491">
    <property type="term" value="F:oxidoreductase activity"/>
    <property type="evidence" value="ECO:0007669"/>
    <property type="project" value="UniProtKB-KW"/>
</dbReference>
<reference evidence="4 5" key="1">
    <citation type="journal article" date="2010" name="J. Bacteriol.">
        <title>Genome sequences of Pelagibaca bermudensis HTCC2601T and Maritimibacter alkaliphilus HTCC2654T, the type strains of two marine Roseobacter genera.</title>
        <authorList>
            <person name="Thrash J.C."/>
            <person name="Cho J.C."/>
            <person name="Ferriera S."/>
            <person name="Johnson J."/>
            <person name="Vergin K.L."/>
            <person name="Giovannoni S.J."/>
        </authorList>
    </citation>
    <scope>NUCLEOTIDE SEQUENCE [LARGE SCALE GENOMIC DNA]</scope>
    <source>
        <strain evidence="4 5">HTCC2654</strain>
    </source>
</reference>
<dbReference type="PANTHER" id="PTHR43477:SF4">
    <property type="entry name" value="DEHYDROGENASE_REDUCTASE SDR FAMILY MEMBER 6"/>
    <property type="match status" value="1"/>
</dbReference>